<feature type="domain" description="Gfo/Idh/MocA-like oxidoreductase N-terminal" evidence="1">
    <location>
        <begin position="11"/>
        <end position="130"/>
    </location>
</feature>
<reference evidence="2" key="2">
    <citation type="submission" date="2020-09" db="EMBL/GenBank/DDBJ databases">
        <authorList>
            <person name="Sun Q."/>
            <person name="Kim S."/>
        </authorList>
    </citation>
    <scope>NUCLEOTIDE SEQUENCE</scope>
    <source>
        <strain evidence="2">KCTC 32437</strain>
    </source>
</reference>
<keyword evidence="3" id="KW-1185">Reference proteome</keyword>
<dbReference type="PANTHER" id="PTHR43708:SF4">
    <property type="entry name" value="OXIDOREDUCTASE YCEM-RELATED"/>
    <property type="match status" value="1"/>
</dbReference>
<evidence type="ECO:0000313" key="2">
    <source>
        <dbReference type="EMBL" id="GHA25194.1"/>
    </source>
</evidence>
<dbReference type="Proteomes" id="UP000646579">
    <property type="component" value="Unassembled WGS sequence"/>
</dbReference>
<proteinExistence type="predicted"/>
<dbReference type="SUPFAM" id="SSF51735">
    <property type="entry name" value="NAD(P)-binding Rossmann-fold domains"/>
    <property type="match status" value="1"/>
</dbReference>
<dbReference type="EMBL" id="BMZE01000002">
    <property type="protein sequence ID" value="GHA25194.1"/>
    <property type="molecule type" value="Genomic_DNA"/>
</dbReference>
<dbReference type="GO" id="GO:0000166">
    <property type="term" value="F:nucleotide binding"/>
    <property type="evidence" value="ECO:0007669"/>
    <property type="project" value="InterPro"/>
</dbReference>
<dbReference type="InterPro" id="IPR036291">
    <property type="entry name" value="NAD(P)-bd_dom_sf"/>
</dbReference>
<dbReference type="RefSeq" id="WP_189425638.1">
    <property type="nucleotide sequence ID" value="NZ_BMZE01000002.1"/>
</dbReference>
<reference evidence="2" key="1">
    <citation type="journal article" date="2014" name="Int. J. Syst. Evol. Microbiol.">
        <title>Complete genome sequence of Corynebacterium casei LMG S-19264T (=DSM 44701T), isolated from a smear-ripened cheese.</title>
        <authorList>
            <consortium name="US DOE Joint Genome Institute (JGI-PGF)"/>
            <person name="Walter F."/>
            <person name="Albersmeier A."/>
            <person name="Kalinowski J."/>
            <person name="Ruckert C."/>
        </authorList>
    </citation>
    <scope>NUCLEOTIDE SEQUENCE</scope>
    <source>
        <strain evidence="2">KCTC 32437</strain>
    </source>
</reference>
<dbReference type="SUPFAM" id="SSF55347">
    <property type="entry name" value="Glyceraldehyde-3-phosphate dehydrogenase-like, C-terminal domain"/>
    <property type="match status" value="1"/>
</dbReference>
<evidence type="ECO:0000259" key="1">
    <source>
        <dbReference type="Pfam" id="PF01408"/>
    </source>
</evidence>
<dbReference type="PANTHER" id="PTHR43708">
    <property type="entry name" value="CONSERVED EXPRESSED OXIDOREDUCTASE (EUROFUNG)"/>
    <property type="match status" value="1"/>
</dbReference>
<accession>A0A918VTY6</accession>
<dbReference type="AlphaFoldDB" id="A0A918VTY6"/>
<organism evidence="2 3">
    <name type="scientific">Devosia pacifica</name>
    <dbReference type="NCBI Taxonomy" id="1335967"/>
    <lineage>
        <taxon>Bacteria</taxon>
        <taxon>Pseudomonadati</taxon>
        <taxon>Pseudomonadota</taxon>
        <taxon>Alphaproteobacteria</taxon>
        <taxon>Hyphomicrobiales</taxon>
        <taxon>Devosiaceae</taxon>
        <taxon>Devosia</taxon>
    </lineage>
</organism>
<gene>
    <name evidence="2" type="ORF">GCM10007989_21090</name>
</gene>
<name>A0A918VTY6_9HYPH</name>
<dbReference type="InterPro" id="IPR000683">
    <property type="entry name" value="Gfo/Idh/MocA-like_OxRdtase_N"/>
</dbReference>
<protein>
    <submittedName>
        <fullName evidence="2">Dehydrogenase</fullName>
    </submittedName>
</protein>
<dbReference type="Pfam" id="PF01408">
    <property type="entry name" value="GFO_IDH_MocA"/>
    <property type="match status" value="1"/>
</dbReference>
<sequence length="335" mass="36953">MSDIQASEPLRLALVGAGGLGRVWTRFITGLPQARLSAIVDPLVGTDNEADWISEDYNDLPKVTSLADLDGTDLDAVVVTAFSTAHHAAVSAALDKGLHVIVEKPFAVTMAEAEDLVKKAEERGLTLMVSQNYRYFPGASIIRDIVADGRYGKIAAAFCQFNLDWPGKPYQHGMTHAMGLEMGIHHFDMCRALFTANAADGYVREWQPAGSQYAAGGAIEALFDMKGETAEFPFTYSGNLVSRAPRSPWPGQWRFEFDTKTVLLDTIDGRYGLYACEGDVCEWLGQFDGEDMMFDRPLSHFIDCVRQGKQPWSSGRDNLETLRMALGAEYFGSRR</sequence>
<dbReference type="Gene3D" id="3.40.50.720">
    <property type="entry name" value="NAD(P)-binding Rossmann-like Domain"/>
    <property type="match status" value="1"/>
</dbReference>
<dbReference type="Gene3D" id="3.30.360.10">
    <property type="entry name" value="Dihydrodipicolinate Reductase, domain 2"/>
    <property type="match status" value="1"/>
</dbReference>
<comment type="caution">
    <text evidence="2">The sequence shown here is derived from an EMBL/GenBank/DDBJ whole genome shotgun (WGS) entry which is preliminary data.</text>
</comment>
<evidence type="ECO:0000313" key="3">
    <source>
        <dbReference type="Proteomes" id="UP000646579"/>
    </source>
</evidence>
<dbReference type="InterPro" id="IPR051317">
    <property type="entry name" value="Gfo/Idh/MocA_oxidoreduct"/>
</dbReference>